<dbReference type="OrthoDB" id="1077969at2759"/>
<name>A0A8K0HAF1_9ROSA</name>
<evidence type="ECO:0000313" key="2">
    <source>
        <dbReference type="EMBL" id="KAF3448706.1"/>
    </source>
</evidence>
<dbReference type="PANTHER" id="PTHR36782:SF1">
    <property type="entry name" value="CALCIUM UNIPORTER PROTEIN"/>
    <property type="match status" value="1"/>
</dbReference>
<sequence>MMNSVFAFFNSLDEMLQLKQPNATNNIIYRDDLRKKPSPKKLKKAKHLEALSEPLLKKEQGKNFGVQSYGPKEDKEVIRVKVVMTKQEAARMLSKCRDGGVLGFKDVASEIIELPPNRVTIVPPSTGSGHAVLKTIPEEV</sequence>
<organism evidence="2 3">
    <name type="scientific">Rhamnella rubrinervis</name>
    <dbReference type="NCBI Taxonomy" id="2594499"/>
    <lineage>
        <taxon>Eukaryota</taxon>
        <taxon>Viridiplantae</taxon>
        <taxon>Streptophyta</taxon>
        <taxon>Embryophyta</taxon>
        <taxon>Tracheophyta</taxon>
        <taxon>Spermatophyta</taxon>
        <taxon>Magnoliopsida</taxon>
        <taxon>eudicotyledons</taxon>
        <taxon>Gunneridae</taxon>
        <taxon>Pentapetalae</taxon>
        <taxon>rosids</taxon>
        <taxon>fabids</taxon>
        <taxon>Rosales</taxon>
        <taxon>Rhamnaceae</taxon>
        <taxon>rhamnoid group</taxon>
        <taxon>Rhamneae</taxon>
        <taxon>Rhamnella</taxon>
    </lineage>
</organism>
<dbReference type="Proteomes" id="UP000796880">
    <property type="component" value="Unassembled WGS sequence"/>
</dbReference>
<protein>
    <recommendedName>
        <fullName evidence="1">DUF7890 domain-containing protein</fullName>
    </recommendedName>
</protein>
<evidence type="ECO:0000259" key="1">
    <source>
        <dbReference type="Pfam" id="PF25418"/>
    </source>
</evidence>
<accession>A0A8K0HAF1</accession>
<comment type="caution">
    <text evidence="2">The sequence shown here is derived from an EMBL/GenBank/DDBJ whole genome shotgun (WGS) entry which is preliminary data.</text>
</comment>
<dbReference type="Pfam" id="PF25418">
    <property type="entry name" value="DUF7890"/>
    <property type="match status" value="1"/>
</dbReference>
<keyword evidence="3" id="KW-1185">Reference proteome</keyword>
<dbReference type="PANTHER" id="PTHR36782">
    <property type="entry name" value="BNAC03G62080D PROTEIN"/>
    <property type="match status" value="1"/>
</dbReference>
<gene>
    <name evidence="2" type="ORF">FNV43_RR09419</name>
</gene>
<evidence type="ECO:0000313" key="3">
    <source>
        <dbReference type="Proteomes" id="UP000796880"/>
    </source>
</evidence>
<dbReference type="EMBL" id="VOIH02000004">
    <property type="protein sequence ID" value="KAF3448706.1"/>
    <property type="molecule type" value="Genomic_DNA"/>
</dbReference>
<dbReference type="AlphaFoldDB" id="A0A8K0HAF1"/>
<proteinExistence type="predicted"/>
<dbReference type="InterPro" id="IPR057212">
    <property type="entry name" value="DUF7890"/>
</dbReference>
<feature type="domain" description="DUF7890" evidence="1">
    <location>
        <begin position="76"/>
        <end position="122"/>
    </location>
</feature>
<reference evidence="2" key="1">
    <citation type="submission" date="2020-03" db="EMBL/GenBank/DDBJ databases">
        <title>A high-quality chromosome-level genome assembly of a woody plant with both climbing and erect habits, Rhamnella rubrinervis.</title>
        <authorList>
            <person name="Lu Z."/>
            <person name="Yang Y."/>
            <person name="Zhu X."/>
            <person name="Sun Y."/>
        </authorList>
    </citation>
    <scope>NUCLEOTIDE SEQUENCE</scope>
    <source>
        <strain evidence="2">BYM</strain>
        <tissue evidence="2">Leaf</tissue>
    </source>
</reference>